<dbReference type="NCBIfam" id="TIGR04223">
    <property type="entry name" value="quorum_AgrD"/>
    <property type="match status" value="1"/>
</dbReference>
<protein>
    <submittedName>
        <fullName evidence="1">Cyclic lactone autoinducer peptide</fullName>
    </submittedName>
</protein>
<accession>A0A1H9QMR0</accession>
<dbReference type="EMBL" id="FOEL01000019">
    <property type="protein sequence ID" value="SER61871.1"/>
    <property type="molecule type" value="Genomic_DNA"/>
</dbReference>
<comment type="caution">
    <text evidence="1">The sequence shown here is derived from an EMBL/GenBank/DDBJ whole genome shotgun (WGS) entry which is preliminary data.</text>
</comment>
<sequence>MKKIQNMFAEGLTKLFVAVGGLSVHNFCVLYSFEPTIPEELKK</sequence>
<evidence type="ECO:0000313" key="2">
    <source>
        <dbReference type="Proteomes" id="UP000199410"/>
    </source>
</evidence>
<organism evidence="1 2">
    <name type="scientific">Lysinibacillus fusiformis</name>
    <dbReference type="NCBI Taxonomy" id="28031"/>
    <lineage>
        <taxon>Bacteria</taxon>
        <taxon>Bacillati</taxon>
        <taxon>Bacillota</taxon>
        <taxon>Bacilli</taxon>
        <taxon>Bacillales</taxon>
        <taxon>Bacillaceae</taxon>
        <taxon>Lysinibacillus</taxon>
    </lineage>
</organism>
<gene>
    <name evidence="1" type="ORF">SAMN02787113_04220</name>
</gene>
<proteinExistence type="predicted"/>
<name>A0A1H9QMR0_9BACI</name>
<dbReference type="InterPro" id="IPR009229">
    <property type="entry name" value="AgrD"/>
</dbReference>
<reference evidence="1 2" key="1">
    <citation type="submission" date="2016-10" db="EMBL/GenBank/DDBJ databases">
        <authorList>
            <person name="Varghese N."/>
            <person name="Submissions S."/>
        </authorList>
    </citation>
    <scope>NUCLEOTIDE SEQUENCE [LARGE SCALE GENOMIC DNA]</scope>
    <source>
        <strain evidence="1 2">TC-13</strain>
    </source>
</reference>
<dbReference type="RefSeq" id="WP_008179416.1">
    <property type="nucleotide sequence ID" value="NZ_BJOM01000003.1"/>
</dbReference>
<dbReference type="GeneID" id="31940815"/>
<dbReference type="Proteomes" id="UP000199410">
    <property type="component" value="Unassembled WGS sequence"/>
</dbReference>
<dbReference type="AlphaFoldDB" id="A0A1H9QMR0"/>
<evidence type="ECO:0000313" key="1">
    <source>
        <dbReference type="EMBL" id="SER61871.1"/>
    </source>
</evidence>